<evidence type="ECO:0000313" key="3">
    <source>
        <dbReference type="Proteomes" id="UP000313359"/>
    </source>
</evidence>
<name>A0A5C2RQ93_9APHY</name>
<dbReference type="AlphaFoldDB" id="A0A5C2RQ93"/>
<feature type="region of interest" description="Disordered" evidence="1">
    <location>
        <begin position="1"/>
        <end position="35"/>
    </location>
</feature>
<evidence type="ECO:0000313" key="2">
    <source>
        <dbReference type="EMBL" id="RPD53301.1"/>
    </source>
</evidence>
<dbReference type="Proteomes" id="UP000313359">
    <property type="component" value="Unassembled WGS sequence"/>
</dbReference>
<proteinExistence type="predicted"/>
<sequence length="348" mass="39489">MTVTDMDGGAGEYTLDDTSKSTASAKPPSINDPCPPLERVQDLGKVIAPHSRTYAAIRMDPEATVRALDDPEAMEEARSMSPKTYLVFVDMYLSLPWPQSRYFEYLLRPIAPCLRAEDPRIGFTSDMVVPIYPNTSHPSGREPIHTDPEFPFSNCYHWIGYFTKVYVRTRPELFDHSEAVVLPWSSLEALEAAFDQDRDRIASSRHGRSEPSPSEPSVDSPPEEDAWPVVDLWFNLTEHLDEKLIPNPEDFMKERETISAIIRRSRERYAQKEAATRLSESESRRQSLDDVLPSHPSSPSPGAHDPHEKRLRSAPAGPEKARRRSRNLLARVLMSIRTHMFCWPGPGH</sequence>
<dbReference type="EMBL" id="ML122325">
    <property type="protein sequence ID" value="RPD53301.1"/>
    <property type="molecule type" value="Genomic_DNA"/>
</dbReference>
<dbReference type="STRING" id="1328759.A0A5C2RQ93"/>
<feature type="compositionally biased region" description="Low complexity" evidence="1">
    <location>
        <begin position="210"/>
        <end position="220"/>
    </location>
</feature>
<gene>
    <name evidence="2" type="ORF">L227DRAFT_658339</name>
</gene>
<reference evidence="2" key="1">
    <citation type="journal article" date="2018" name="Genome Biol. Evol.">
        <title>Genomics and development of Lentinus tigrinus, a white-rot wood-decaying mushroom with dimorphic fruiting bodies.</title>
        <authorList>
            <person name="Wu B."/>
            <person name="Xu Z."/>
            <person name="Knudson A."/>
            <person name="Carlson A."/>
            <person name="Chen N."/>
            <person name="Kovaka S."/>
            <person name="LaButti K."/>
            <person name="Lipzen A."/>
            <person name="Pennachio C."/>
            <person name="Riley R."/>
            <person name="Schakwitz W."/>
            <person name="Umezawa K."/>
            <person name="Ohm R.A."/>
            <person name="Grigoriev I.V."/>
            <person name="Nagy L.G."/>
            <person name="Gibbons J."/>
            <person name="Hibbett D."/>
        </authorList>
    </citation>
    <scope>NUCLEOTIDE SEQUENCE [LARGE SCALE GENOMIC DNA]</scope>
    <source>
        <strain evidence="2">ALCF2SS1-6</strain>
    </source>
</reference>
<protein>
    <submittedName>
        <fullName evidence="2">Uncharacterized protein</fullName>
    </submittedName>
</protein>
<accession>A0A5C2RQ93</accession>
<organism evidence="2 3">
    <name type="scientific">Lentinus tigrinus ALCF2SS1-6</name>
    <dbReference type="NCBI Taxonomy" id="1328759"/>
    <lineage>
        <taxon>Eukaryota</taxon>
        <taxon>Fungi</taxon>
        <taxon>Dikarya</taxon>
        <taxon>Basidiomycota</taxon>
        <taxon>Agaricomycotina</taxon>
        <taxon>Agaricomycetes</taxon>
        <taxon>Polyporales</taxon>
        <taxon>Polyporaceae</taxon>
        <taxon>Lentinus</taxon>
    </lineage>
</organism>
<feature type="region of interest" description="Disordered" evidence="1">
    <location>
        <begin position="201"/>
        <end position="224"/>
    </location>
</feature>
<feature type="compositionally biased region" description="Basic and acidic residues" evidence="1">
    <location>
        <begin position="272"/>
        <end position="288"/>
    </location>
</feature>
<dbReference type="OrthoDB" id="2930792at2759"/>
<evidence type="ECO:0000256" key="1">
    <source>
        <dbReference type="SAM" id="MobiDB-lite"/>
    </source>
</evidence>
<feature type="region of interest" description="Disordered" evidence="1">
    <location>
        <begin position="272"/>
        <end position="323"/>
    </location>
</feature>
<keyword evidence="3" id="KW-1185">Reference proteome</keyword>